<gene>
    <name evidence="5" type="ORF">KNV97_06465</name>
</gene>
<dbReference type="RefSeq" id="WP_218562757.1">
    <property type="nucleotide sequence ID" value="NZ_CP076643.1"/>
</dbReference>
<evidence type="ECO:0000259" key="4">
    <source>
        <dbReference type="PROSITE" id="PS50887"/>
    </source>
</evidence>
<dbReference type="PANTHER" id="PTHR45138">
    <property type="entry name" value="REGULATORY COMPONENTS OF SENSORY TRANSDUCTION SYSTEM"/>
    <property type="match status" value="1"/>
</dbReference>
<name>A0A975YNN6_9VIBR</name>
<keyword evidence="3" id="KW-0812">Transmembrane</keyword>
<accession>A0A975YNN6</accession>
<dbReference type="EMBL" id="CP076643">
    <property type="protein sequence ID" value="QXO17958.1"/>
    <property type="molecule type" value="Genomic_DNA"/>
</dbReference>
<sequence>MLLSNISIRWLTAITATCVVVCFVVFYLTFKYFWSFERETQHALLLQHEESKRVETVIALEKQEMGSSMADYAAWNDMADYIVSPDPSFVEDSIGIHAFTSQSLDGIFIFAPDASLVWGMQYDDEAGQQISYDSFIPYFPVMLRESQRSSADMVDPKVRFVVIDQEPYLAAASRVCDSEGFNCDKGFLIFMKKVRSQFESVVEQATGIDIDVLSRAPFTSLPAKQINVTYLTPLDFQGHASVLFKLLHQVKLPDFIRTDEVIALICFSLLLFFVSLLMVGYLVRPITQANMALENFKASRGKMPDESLFVSREMKDFARAINRIIAELEENRNKLRWQSDHDPLTRLSNRRKLERELKHFIAELKYDWLAVYLIDVDYFKLYNDYYGHLEGDEVLKSVAQALEQIDFSGDKVVARFGGEEFCVVLAGDREPDTGHYAAQLCAQIRQLAIPHQRSPLGGTVTVSIGGVNAFQAGLDDYLHLFHHADAALYQAKHTGRNRYQVLDWQPGKQKNHIGSPLPHKLS</sequence>
<dbReference type="FunFam" id="3.30.70.270:FF:000001">
    <property type="entry name" value="Diguanylate cyclase domain protein"/>
    <property type="match status" value="1"/>
</dbReference>
<dbReference type="Pfam" id="PF05228">
    <property type="entry name" value="CHASE4"/>
    <property type="match status" value="1"/>
</dbReference>
<feature type="transmembrane region" description="Helical" evidence="3">
    <location>
        <begin position="6"/>
        <end position="30"/>
    </location>
</feature>
<evidence type="ECO:0000313" key="5">
    <source>
        <dbReference type="EMBL" id="QXO17958.1"/>
    </source>
</evidence>
<dbReference type="KEGG" id="vos:KNV97_06465"/>
<dbReference type="PROSITE" id="PS50887">
    <property type="entry name" value="GGDEF"/>
    <property type="match status" value="1"/>
</dbReference>
<evidence type="ECO:0000256" key="3">
    <source>
        <dbReference type="SAM" id="Phobius"/>
    </source>
</evidence>
<keyword evidence="3" id="KW-1133">Transmembrane helix</keyword>
<dbReference type="NCBIfam" id="TIGR00254">
    <property type="entry name" value="GGDEF"/>
    <property type="match status" value="1"/>
</dbReference>
<organism evidence="5 6">
    <name type="scientific">Vibrio ostreae</name>
    <dbReference type="NCBI Taxonomy" id="2841925"/>
    <lineage>
        <taxon>Bacteria</taxon>
        <taxon>Pseudomonadati</taxon>
        <taxon>Pseudomonadota</taxon>
        <taxon>Gammaproteobacteria</taxon>
        <taxon>Vibrionales</taxon>
        <taxon>Vibrionaceae</taxon>
        <taxon>Vibrio</taxon>
    </lineage>
</organism>
<evidence type="ECO:0000256" key="2">
    <source>
        <dbReference type="ARBA" id="ARBA00012528"/>
    </source>
</evidence>
<dbReference type="GO" id="GO:0005886">
    <property type="term" value="C:plasma membrane"/>
    <property type="evidence" value="ECO:0007669"/>
    <property type="project" value="TreeGrafter"/>
</dbReference>
<protein>
    <recommendedName>
        <fullName evidence="2">diguanylate cyclase</fullName>
        <ecNumber evidence="2">2.7.7.65</ecNumber>
    </recommendedName>
</protein>
<comment type="cofactor">
    <cofactor evidence="1">
        <name>Mg(2+)</name>
        <dbReference type="ChEBI" id="CHEBI:18420"/>
    </cofactor>
</comment>
<dbReference type="InterPro" id="IPR000160">
    <property type="entry name" value="GGDEF_dom"/>
</dbReference>
<feature type="domain" description="GGDEF" evidence="4">
    <location>
        <begin position="367"/>
        <end position="504"/>
    </location>
</feature>
<keyword evidence="3" id="KW-0472">Membrane</keyword>
<keyword evidence="5" id="KW-0548">Nucleotidyltransferase</keyword>
<dbReference type="Pfam" id="PF00990">
    <property type="entry name" value="GGDEF"/>
    <property type="match status" value="1"/>
</dbReference>
<evidence type="ECO:0000313" key="6">
    <source>
        <dbReference type="Proteomes" id="UP000694232"/>
    </source>
</evidence>
<dbReference type="InterPro" id="IPR007892">
    <property type="entry name" value="CHASE4"/>
</dbReference>
<evidence type="ECO:0000256" key="1">
    <source>
        <dbReference type="ARBA" id="ARBA00001946"/>
    </source>
</evidence>
<dbReference type="InterPro" id="IPR050469">
    <property type="entry name" value="Diguanylate_Cyclase"/>
</dbReference>
<keyword evidence="5" id="KW-0808">Transferase</keyword>
<dbReference type="EC" id="2.7.7.65" evidence="2"/>
<dbReference type="PANTHER" id="PTHR45138:SF9">
    <property type="entry name" value="DIGUANYLATE CYCLASE DGCM-RELATED"/>
    <property type="match status" value="1"/>
</dbReference>
<proteinExistence type="predicted"/>
<dbReference type="AlphaFoldDB" id="A0A975YNN6"/>
<dbReference type="GO" id="GO:0052621">
    <property type="term" value="F:diguanylate cyclase activity"/>
    <property type="evidence" value="ECO:0007669"/>
    <property type="project" value="UniProtKB-EC"/>
</dbReference>
<dbReference type="SMART" id="SM00267">
    <property type="entry name" value="GGDEF"/>
    <property type="match status" value="1"/>
</dbReference>
<feature type="transmembrane region" description="Helical" evidence="3">
    <location>
        <begin position="261"/>
        <end position="283"/>
    </location>
</feature>
<dbReference type="Proteomes" id="UP000694232">
    <property type="component" value="Chromosome 1"/>
</dbReference>
<dbReference type="GO" id="GO:0043709">
    <property type="term" value="P:cell adhesion involved in single-species biofilm formation"/>
    <property type="evidence" value="ECO:0007669"/>
    <property type="project" value="TreeGrafter"/>
</dbReference>
<dbReference type="CDD" id="cd01949">
    <property type="entry name" value="GGDEF"/>
    <property type="match status" value="1"/>
</dbReference>
<keyword evidence="6" id="KW-1185">Reference proteome</keyword>
<dbReference type="GO" id="GO:1902201">
    <property type="term" value="P:negative regulation of bacterial-type flagellum-dependent cell motility"/>
    <property type="evidence" value="ECO:0007669"/>
    <property type="project" value="TreeGrafter"/>
</dbReference>
<reference evidence="5" key="1">
    <citation type="submission" date="2021-06" db="EMBL/GenBank/DDBJ databases">
        <title>Vibrio nov. sp., novel gut bacterium isolated from Yellow Sea oyster.</title>
        <authorList>
            <person name="Muhammad N."/>
            <person name="Nguyen T.H."/>
            <person name="Lee Y.-J."/>
            <person name="Ko J."/>
            <person name="Kim S.-G."/>
        </authorList>
    </citation>
    <scope>NUCLEOTIDE SEQUENCE</scope>
    <source>
        <strain evidence="5">OG9-811</strain>
    </source>
</reference>